<gene>
    <name evidence="2" type="ORF">KUF71_017866</name>
</gene>
<feature type="region of interest" description="Disordered" evidence="1">
    <location>
        <begin position="25"/>
        <end position="58"/>
    </location>
</feature>
<protein>
    <submittedName>
        <fullName evidence="2">Uncharacterized protein</fullName>
    </submittedName>
</protein>
<dbReference type="AlphaFoldDB" id="A0AAE1I4S9"/>
<name>A0AAE1I4S9_9NEOP</name>
<organism evidence="2 3">
    <name type="scientific">Frankliniella fusca</name>
    <dbReference type="NCBI Taxonomy" id="407009"/>
    <lineage>
        <taxon>Eukaryota</taxon>
        <taxon>Metazoa</taxon>
        <taxon>Ecdysozoa</taxon>
        <taxon>Arthropoda</taxon>
        <taxon>Hexapoda</taxon>
        <taxon>Insecta</taxon>
        <taxon>Pterygota</taxon>
        <taxon>Neoptera</taxon>
        <taxon>Paraneoptera</taxon>
        <taxon>Thysanoptera</taxon>
        <taxon>Terebrantia</taxon>
        <taxon>Thripoidea</taxon>
        <taxon>Thripidae</taxon>
        <taxon>Frankliniella</taxon>
    </lineage>
</organism>
<comment type="caution">
    <text evidence="2">The sequence shown here is derived from an EMBL/GenBank/DDBJ whole genome shotgun (WGS) entry which is preliminary data.</text>
</comment>
<dbReference type="Proteomes" id="UP001219518">
    <property type="component" value="Unassembled WGS sequence"/>
</dbReference>
<evidence type="ECO:0000256" key="1">
    <source>
        <dbReference type="SAM" id="MobiDB-lite"/>
    </source>
</evidence>
<dbReference type="EMBL" id="JAHWGI010001444">
    <property type="protein sequence ID" value="KAK3933278.1"/>
    <property type="molecule type" value="Genomic_DNA"/>
</dbReference>
<reference evidence="2" key="2">
    <citation type="journal article" date="2023" name="BMC Genomics">
        <title>Pest status, molecular evolution, and epigenetic factors derived from the genome assembly of Frankliniella fusca, a thysanopteran phytovirus vector.</title>
        <authorList>
            <person name="Catto M.A."/>
            <person name="Labadie P.E."/>
            <person name="Jacobson A.L."/>
            <person name="Kennedy G.G."/>
            <person name="Srinivasan R."/>
            <person name="Hunt B.G."/>
        </authorList>
    </citation>
    <scope>NUCLEOTIDE SEQUENCE</scope>
    <source>
        <strain evidence="2">PL_HMW_Pooled</strain>
    </source>
</reference>
<reference evidence="2" key="1">
    <citation type="submission" date="2021-07" db="EMBL/GenBank/DDBJ databases">
        <authorList>
            <person name="Catto M.A."/>
            <person name="Jacobson A."/>
            <person name="Kennedy G."/>
            <person name="Labadie P."/>
            <person name="Hunt B.G."/>
            <person name="Srinivasan R."/>
        </authorList>
    </citation>
    <scope>NUCLEOTIDE SEQUENCE</scope>
    <source>
        <strain evidence="2">PL_HMW_Pooled</strain>
        <tissue evidence="2">Head</tissue>
    </source>
</reference>
<keyword evidence="3" id="KW-1185">Reference proteome</keyword>
<sequence>MGGFVGKVKEMAGAICERVKALTQWMTGGPPRQPPRRPRQPQQPQQPLPPRRKYCNEPSLRAFNSLPMRSESGSGWRIYCGEAPGAGGEVLRDSRMPLSSGVRVVSVVLGRGTTTTTARTLRVARAPPVLRPFP</sequence>
<evidence type="ECO:0000313" key="2">
    <source>
        <dbReference type="EMBL" id="KAK3933278.1"/>
    </source>
</evidence>
<accession>A0AAE1I4S9</accession>
<proteinExistence type="predicted"/>
<evidence type="ECO:0000313" key="3">
    <source>
        <dbReference type="Proteomes" id="UP001219518"/>
    </source>
</evidence>